<evidence type="ECO:0000313" key="1">
    <source>
        <dbReference type="EMBL" id="PDW05032.1"/>
    </source>
</evidence>
<dbReference type="Proteomes" id="UP000220527">
    <property type="component" value="Unassembled WGS sequence"/>
</dbReference>
<gene>
    <name evidence="1" type="ORF">CJ255_00125</name>
</gene>
<organism evidence="1 2">
    <name type="scientific">Candidatus Viridilinea mediisalina</name>
    <dbReference type="NCBI Taxonomy" id="2024553"/>
    <lineage>
        <taxon>Bacteria</taxon>
        <taxon>Bacillati</taxon>
        <taxon>Chloroflexota</taxon>
        <taxon>Chloroflexia</taxon>
        <taxon>Chloroflexales</taxon>
        <taxon>Chloroflexineae</taxon>
        <taxon>Oscillochloridaceae</taxon>
        <taxon>Candidatus Viridilinea</taxon>
    </lineage>
</organism>
<sequence length="151" mass="16299">MSRIILLDAGPLGLLSQPRPTPASLACRQWAADLTTAGAHIHIAEIADYEVRRELLRARKARGVERLNQLKADFGYVVLTTATMLQAAVYWAQLRHEGKPTAPDVALDGDVILAAQAAVLIGIGHDVVIATTNVGHLSRLVPAEEWQQIAP</sequence>
<dbReference type="EMBL" id="NQWI01000001">
    <property type="protein sequence ID" value="PDW05032.1"/>
    <property type="molecule type" value="Genomic_DNA"/>
</dbReference>
<reference evidence="2" key="1">
    <citation type="submission" date="2017-08" db="EMBL/GenBank/DDBJ databases">
        <authorList>
            <person name="Grouzdev D.S."/>
            <person name="Gaisin V.A."/>
            <person name="Rysina M.S."/>
            <person name="Gorlenko V.M."/>
        </authorList>
    </citation>
    <scope>NUCLEOTIDE SEQUENCE [LARGE SCALE GENOMIC DNA]</scope>
    <source>
        <strain evidence="2">Kir15-3F</strain>
    </source>
</reference>
<dbReference type="RefSeq" id="WP_097642052.1">
    <property type="nucleotide sequence ID" value="NZ_NQWI01000001.1"/>
</dbReference>
<dbReference type="AlphaFoldDB" id="A0A2A6RPP3"/>
<protein>
    <recommendedName>
        <fullName evidence="3">PIN domain-containing protein</fullName>
    </recommendedName>
</protein>
<proteinExistence type="predicted"/>
<dbReference type="Gene3D" id="3.40.50.1010">
    <property type="entry name" value="5'-nuclease"/>
    <property type="match status" value="1"/>
</dbReference>
<name>A0A2A6RPP3_9CHLR</name>
<evidence type="ECO:0000313" key="2">
    <source>
        <dbReference type="Proteomes" id="UP000220527"/>
    </source>
</evidence>
<dbReference type="SUPFAM" id="SSF88723">
    <property type="entry name" value="PIN domain-like"/>
    <property type="match status" value="1"/>
</dbReference>
<dbReference type="OrthoDB" id="160154at2"/>
<accession>A0A2A6RPP3</accession>
<evidence type="ECO:0008006" key="3">
    <source>
        <dbReference type="Google" id="ProtNLM"/>
    </source>
</evidence>
<comment type="caution">
    <text evidence="1">The sequence shown here is derived from an EMBL/GenBank/DDBJ whole genome shotgun (WGS) entry which is preliminary data.</text>
</comment>
<dbReference type="InterPro" id="IPR029060">
    <property type="entry name" value="PIN-like_dom_sf"/>
</dbReference>
<keyword evidence="2" id="KW-1185">Reference proteome</keyword>